<dbReference type="InterPro" id="IPR043128">
    <property type="entry name" value="Rev_trsase/Diguanyl_cyclase"/>
</dbReference>
<organism evidence="4 5">
    <name type="scientific">Ralstonia pickettii</name>
    <name type="common">Burkholderia pickettii</name>
    <dbReference type="NCBI Taxonomy" id="329"/>
    <lineage>
        <taxon>Bacteria</taxon>
        <taxon>Pseudomonadati</taxon>
        <taxon>Pseudomonadota</taxon>
        <taxon>Betaproteobacteria</taxon>
        <taxon>Burkholderiales</taxon>
        <taxon>Burkholderiaceae</taxon>
        <taxon>Ralstonia</taxon>
    </lineage>
</organism>
<dbReference type="PANTHER" id="PTHR45138">
    <property type="entry name" value="REGULATORY COMPONENTS OF SENSORY TRANSDUCTION SYSTEM"/>
    <property type="match status" value="1"/>
</dbReference>
<dbReference type="InterPro" id="IPR050469">
    <property type="entry name" value="Diguanylate_Cyclase"/>
</dbReference>
<dbReference type="SUPFAM" id="SSF55073">
    <property type="entry name" value="Nucleotide cyclase"/>
    <property type="match status" value="1"/>
</dbReference>
<dbReference type="Proteomes" id="UP001189303">
    <property type="component" value="Unassembled WGS sequence"/>
</dbReference>
<protein>
    <recommendedName>
        <fullName evidence="1">diguanylate cyclase</fullName>
        <ecNumber evidence="1">2.7.7.65</ecNumber>
    </recommendedName>
</protein>
<evidence type="ECO:0000256" key="1">
    <source>
        <dbReference type="ARBA" id="ARBA00012528"/>
    </source>
</evidence>
<dbReference type="EC" id="2.7.7.65" evidence="1"/>
<gene>
    <name evidence="4" type="ORF">R38712_02170</name>
</gene>
<comment type="catalytic activity">
    <reaction evidence="2">
        <text>2 GTP = 3',3'-c-di-GMP + 2 diphosphate</text>
        <dbReference type="Rhea" id="RHEA:24898"/>
        <dbReference type="ChEBI" id="CHEBI:33019"/>
        <dbReference type="ChEBI" id="CHEBI:37565"/>
        <dbReference type="ChEBI" id="CHEBI:58805"/>
        <dbReference type="EC" id="2.7.7.65"/>
    </reaction>
</comment>
<dbReference type="Gene3D" id="3.30.70.270">
    <property type="match status" value="1"/>
</dbReference>
<feature type="domain" description="GGDEF" evidence="3">
    <location>
        <begin position="1"/>
        <end position="72"/>
    </location>
</feature>
<accession>A0ABN9I2C7</accession>
<keyword evidence="5" id="KW-1185">Reference proteome</keyword>
<evidence type="ECO:0000256" key="2">
    <source>
        <dbReference type="ARBA" id="ARBA00034247"/>
    </source>
</evidence>
<proteinExistence type="predicted"/>
<dbReference type="InterPro" id="IPR029787">
    <property type="entry name" value="Nucleotide_cyclase"/>
</dbReference>
<dbReference type="EMBL" id="CATWFT010000005">
    <property type="protein sequence ID" value="CAJ0723894.1"/>
    <property type="molecule type" value="Genomic_DNA"/>
</dbReference>
<comment type="caution">
    <text evidence="4">The sequence shown here is derived from an EMBL/GenBank/DDBJ whole genome shotgun (WGS) entry which is preliminary data.</text>
</comment>
<sequence>MVDADKAAAAAVMDELRLAVEHSPREGVRGTFSAGVECVMPGDTLAATLARADAALYLAKEKGRNRVIIASKAHEGDVETHGATATSKLAC</sequence>
<evidence type="ECO:0000313" key="4">
    <source>
        <dbReference type="EMBL" id="CAJ0723894.1"/>
    </source>
</evidence>
<dbReference type="PANTHER" id="PTHR45138:SF9">
    <property type="entry name" value="DIGUANYLATE CYCLASE DGCM-RELATED"/>
    <property type="match status" value="1"/>
</dbReference>
<reference evidence="4 5" key="1">
    <citation type="submission" date="2023-07" db="EMBL/GenBank/DDBJ databases">
        <authorList>
            <person name="Peeters C."/>
        </authorList>
    </citation>
    <scope>NUCLEOTIDE SEQUENCE [LARGE SCALE GENOMIC DNA]</scope>
    <source>
        <strain evidence="4 5">R-38712</strain>
    </source>
</reference>
<evidence type="ECO:0000313" key="5">
    <source>
        <dbReference type="Proteomes" id="UP001189303"/>
    </source>
</evidence>
<name>A0ABN9I2C7_RALPI</name>
<dbReference type="PROSITE" id="PS50887">
    <property type="entry name" value="GGDEF"/>
    <property type="match status" value="1"/>
</dbReference>
<evidence type="ECO:0000259" key="3">
    <source>
        <dbReference type="PROSITE" id="PS50887"/>
    </source>
</evidence>
<dbReference type="InterPro" id="IPR000160">
    <property type="entry name" value="GGDEF_dom"/>
</dbReference>